<evidence type="ECO:0000256" key="1">
    <source>
        <dbReference type="SAM" id="SignalP"/>
    </source>
</evidence>
<sequence>MMMSRILAFLMVVALLASAFGASYGYPAQASEADDFSFEDLFDDADDDLFDLDSFDLDPSTLAFIDALADVINENLP</sequence>
<reference evidence="2" key="1">
    <citation type="journal article" date="2012" name="Proteomics">
        <title>Molecular diversity of the telson and venom components from Pandinus cavimanus (Scorpionidae Latreille 1802): transcriptome, venomics and function.</title>
        <authorList>
            <person name="Diego-Garcia E."/>
            <person name="Peigneur S."/>
            <person name="Clynen E."/>
            <person name="Marien T."/>
            <person name="Czech L."/>
            <person name="Schoofs L."/>
            <person name="Tytgat J."/>
        </authorList>
    </citation>
    <scope>NUCLEOTIDE SEQUENCE</scope>
</reference>
<accession>H2CYN4</accession>
<protein>
    <submittedName>
        <fullName evidence="2">Putative antimicrobial peptide</fullName>
    </submittedName>
</protein>
<dbReference type="AlphaFoldDB" id="H2CYN4"/>
<feature type="chain" id="PRO_5003560956" evidence="1">
    <location>
        <begin position="22"/>
        <end position="77"/>
    </location>
</feature>
<feature type="signal peptide" evidence="1">
    <location>
        <begin position="1"/>
        <end position="21"/>
    </location>
</feature>
<organism evidence="2">
    <name type="scientific">Pandinus cavimanus</name>
    <name type="common">Tanzanian red clawed scorpion</name>
    <dbReference type="NCBI Taxonomy" id="217261"/>
    <lineage>
        <taxon>Eukaryota</taxon>
        <taxon>Metazoa</taxon>
        <taxon>Ecdysozoa</taxon>
        <taxon>Arthropoda</taxon>
        <taxon>Chelicerata</taxon>
        <taxon>Arachnida</taxon>
        <taxon>Scorpiones</taxon>
        <taxon>Iurida</taxon>
        <taxon>Scorpionoidea</taxon>
        <taxon>Scorpionidae</taxon>
        <taxon>Pandininae</taxon>
        <taxon>Pandinus</taxon>
    </lineage>
</organism>
<evidence type="ECO:0000313" key="2">
    <source>
        <dbReference type="EMBL" id="AEX09192.1"/>
    </source>
</evidence>
<keyword evidence="1" id="KW-0732">Signal</keyword>
<proteinExistence type="evidence at transcript level"/>
<name>H2CYN4_PANCV</name>
<dbReference type="EMBL" id="JN315714">
    <property type="protein sequence ID" value="AEX09192.1"/>
    <property type="molecule type" value="mRNA"/>
</dbReference>